<dbReference type="EMBL" id="LJZO01000001">
    <property type="protein sequence ID" value="ROW05457.1"/>
    <property type="molecule type" value="Genomic_DNA"/>
</dbReference>
<protein>
    <submittedName>
        <fullName evidence="1">Uncharacterized protein</fullName>
    </submittedName>
</protein>
<organism evidence="1 2">
    <name type="scientific">Cytospora chrysosperma</name>
    <name type="common">Cytospora canker fungus</name>
    <name type="synonym">Sphaeria chrysosperma</name>
    <dbReference type="NCBI Taxonomy" id="252740"/>
    <lineage>
        <taxon>Eukaryota</taxon>
        <taxon>Fungi</taxon>
        <taxon>Dikarya</taxon>
        <taxon>Ascomycota</taxon>
        <taxon>Pezizomycotina</taxon>
        <taxon>Sordariomycetes</taxon>
        <taxon>Sordariomycetidae</taxon>
        <taxon>Diaporthales</taxon>
        <taxon>Cytosporaceae</taxon>
        <taxon>Cytospora</taxon>
    </lineage>
</organism>
<comment type="caution">
    <text evidence="1">The sequence shown here is derived from an EMBL/GenBank/DDBJ whole genome shotgun (WGS) entry which is preliminary data.</text>
</comment>
<keyword evidence="2" id="KW-1185">Reference proteome</keyword>
<dbReference type="AlphaFoldDB" id="A0A423WPV7"/>
<proteinExistence type="predicted"/>
<dbReference type="OrthoDB" id="5354164at2759"/>
<evidence type="ECO:0000313" key="2">
    <source>
        <dbReference type="Proteomes" id="UP000284375"/>
    </source>
</evidence>
<dbReference type="Proteomes" id="UP000284375">
    <property type="component" value="Unassembled WGS sequence"/>
</dbReference>
<gene>
    <name evidence="1" type="ORF">VSDG_00012</name>
</gene>
<sequence length="240" mass="26753">MAGLPNLSTSLISAQNQNVAALVNVNVDISLFRCDPSPEFLPIGKALTQRRKADAENGPIHKLACRLGFLFNEIVPDTPKLREAYGTRSSVIIQQPDINPRGTTEDGPFQDYIGADGTSIWAAATSVPASINLYLLACMLARAWDAREATAIWFELVDERKRHIQTQVDQNKLVNPHTYVAVQQDISRNDLAKWDASARSWLRRADQSLSWERMQFKLIADIDALVIHKLGGASRLGQYR</sequence>
<reference evidence="1 2" key="1">
    <citation type="submission" date="2015-09" db="EMBL/GenBank/DDBJ databases">
        <title>Host preference determinants of Valsa canker pathogens revealed by comparative genomics.</title>
        <authorList>
            <person name="Yin Z."/>
            <person name="Huang L."/>
        </authorList>
    </citation>
    <scope>NUCLEOTIDE SEQUENCE [LARGE SCALE GENOMIC DNA]</scope>
    <source>
        <strain evidence="1 2">YSFL</strain>
    </source>
</reference>
<evidence type="ECO:0000313" key="1">
    <source>
        <dbReference type="EMBL" id="ROW05457.1"/>
    </source>
</evidence>
<name>A0A423WPV7_CYTCH</name>
<accession>A0A423WPV7</accession>